<evidence type="ECO:0000259" key="2">
    <source>
        <dbReference type="Pfam" id="PF01408"/>
    </source>
</evidence>
<dbReference type="GO" id="GO:0050112">
    <property type="term" value="F:inositol 2-dehydrogenase (NAD+) activity"/>
    <property type="evidence" value="ECO:0007669"/>
    <property type="project" value="UniProtKB-EC"/>
</dbReference>
<dbReference type="Pfam" id="PF01408">
    <property type="entry name" value="GFO_IDH_MocA"/>
    <property type="match status" value="1"/>
</dbReference>
<reference evidence="5" key="2">
    <citation type="submission" date="2016-04" db="EMBL/GenBank/DDBJ databases">
        <title>First Complete Genome Sequence of a Subdivision 6 Acidobacterium.</title>
        <authorList>
            <person name="Huang S."/>
            <person name="Vieira S."/>
            <person name="Bunk B."/>
            <person name="Riedel T."/>
            <person name="Sproeer C."/>
            <person name="Overmann J."/>
        </authorList>
    </citation>
    <scope>NUCLEOTIDE SEQUENCE [LARGE SCALE GENOMIC DNA]</scope>
    <source>
        <strain evidence="5">DSM 100886 HEG_-6_39</strain>
    </source>
</reference>
<dbReference type="SUPFAM" id="SSF55347">
    <property type="entry name" value="Glyceraldehyde-3-phosphate dehydrogenase-like, C-terminal domain"/>
    <property type="match status" value="1"/>
</dbReference>
<dbReference type="Gene3D" id="3.40.50.720">
    <property type="entry name" value="NAD(P)-binding Rossmann-like Domain"/>
    <property type="match status" value="1"/>
</dbReference>
<feature type="domain" description="Gfo/Idh/MocA-like oxidoreductase N-terminal" evidence="2">
    <location>
        <begin position="45"/>
        <end position="170"/>
    </location>
</feature>
<dbReference type="EMBL" id="CP015136">
    <property type="protein sequence ID" value="AMY08915.1"/>
    <property type="molecule type" value="Genomic_DNA"/>
</dbReference>
<dbReference type="GO" id="GO:0000166">
    <property type="term" value="F:nucleotide binding"/>
    <property type="evidence" value="ECO:0007669"/>
    <property type="project" value="InterPro"/>
</dbReference>
<dbReference type="KEGG" id="abac:LuPra_02121"/>
<accession>A0A143PK17</accession>
<feature type="domain" description="Gfo/Idh/MocA-like oxidoreductase bacterial type C-terminal" evidence="3">
    <location>
        <begin position="246"/>
        <end position="298"/>
    </location>
</feature>
<dbReference type="Gene3D" id="3.30.360.10">
    <property type="entry name" value="Dihydrodipicolinate Reductase, domain 2"/>
    <property type="match status" value="1"/>
</dbReference>
<dbReference type="Proteomes" id="UP000076079">
    <property type="component" value="Chromosome"/>
</dbReference>
<dbReference type="PATRIC" id="fig|1813736.3.peg.2225"/>
<dbReference type="AlphaFoldDB" id="A0A143PK17"/>
<dbReference type="PANTHER" id="PTHR43818">
    <property type="entry name" value="BCDNA.GH03377"/>
    <property type="match status" value="1"/>
</dbReference>
<keyword evidence="5" id="KW-1185">Reference proteome</keyword>
<name>A0A143PK17_LUTPR</name>
<evidence type="ECO:0000256" key="1">
    <source>
        <dbReference type="SAM" id="MobiDB-lite"/>
    </source>
</evidence>
<reference evidence="4 5" key="1">
    <citation type="journal article" date="2016" name="Genome Announc.">
        <title>First Complete Genome Sequence of a Subdivision 6 Acidobacterium Strain.</title>
        <authorList>
            <person name="Huang S."/>
            <person name="Vieira S."/>
            <person name="Bunk B."/>
            <person name="Riedel T."/>
            <person name="Sproer C."/>
            <person name="Overmann J."/>
        </authorList>
    </citation>
    <scope>NUCLEOTIDE SEQUENCE [LARGE SCALE GENOMIC DNA]</scope>
    <source>
        <strain evidence="5">DSM 100886 HEG_-6_39</strain>
    </source>
</reference>
<evidence type="ECO:0000313" key="4">
    <source>
        <dbReference type="EMBL" id="AMY08915.1"/>
    </source>
</evidence>
<organism evidence="4 5">
    <name type="scientific">Luteitalea pratensis</name>
    <dbReference type="NCBI Taxonomy" id="1855912"/>
    <lineage>
        <taxon>Bacteria</taxon>
        <taxon>Pseudomonadati</taxon>
        <taxon>Acidobacteriota</taxon>
        <taxon>Vicinamibacteria</taxon>
        <taxon>Vicinamibacterales</taxon>
        <taxon>Vicinamibacteraceae</taxon>
        <taxon>Luteitalea</taxon>
    </lineage>
</organism>
<dbReference type="PANTHER" id="PTHR43818:SF10">
    <property type="entry name" value="NADH-DEPENDENT DEHYDROGENASE-RELATED"/>
    <property type="match status" value="1"/>
</dbReference>
<feature type="compositionally biased region" description="Basic and acidic residues" evidence="1">
    <location>
        <begin position="70"/>
        <end position="85"/>
    </location>
</feature>
<dbReference type="SUPFAM" id="SSF51735">
    <property type="entry name" value="NAD(P)-binding Rossmann-fold domains"/>
    <property type="match status" value="1"/>
</dbReference>
<protein>
    <submittedName>
        <fullName evidence="4">Inositol 2-dehydrogenase</fullName>
        <ecNumber evidence="4">1.1.1.18</ecNumber>
    </submittedName>
</protein>
<dbReference type="STRING" id="1855912.LuPra_02121"/>
<keyword evidence="4" id="KW-0560">Oxidoreductase</keyword>
<feature type="region of interest" description="Disordered" evidence="1">
    <location>
        <begin position="62"/>
        <end position="85"/>
    </location>
</feature>
<dbReference type="InterPro" id="IPR050463">
    <property type="entry name" value="Gfo/Idh/MocA_oxidrdct_glycsds"/>
</dbReference>
<dbReference type="RefSeq" id="WP_234800823.1">
    <property type="nucleotide sequence ID" value="NZ_CP015136.1"/>
</dbReference>
<dbReference type="InterPro" id="IPR036291">
    <property type="entry name" value="NAD(P)-bd_dom_sf"/>
</dbReference>
<sequence length="493" mass="55508">MKKTTIWTGVRHVTRREFVGRALATGVALSQAPAFLRGQNLNSKLNIAVIGAGGRGRASLNELTLNPAEPPKRSDGSGPLDKHPDENIVTLCDIDRESLDSAGVRYPQAKKFNDLRKVFDDPKPYDAVVVATAEHTHVFATYLALIHGKHVYCEKPLAYNIWETRLVRETSRRYPKLSTQMGNQGHASPMRRKIKEILDTGVIGKVNEVHVWADRAWGLQDAASAEKFDKPHGFYNGIQIVDRFTEVMPTPAHIDFDLWLGPAPERPFHATYFPGPRWYRWWDFGNGTMSDLGSHDNDVPYTVLDLWREDPKAGRYLAPLTVQAESPNVPKPHKELAPATLQATYEYAAVGNQPALKLVWHQGDSRPPGWTEAWGKRSCVFMGEKGMLLGNGKLLPEDRFVDFKEPAESLPRSPGHWVEWVNYAKGNGPVPGSNFQYGAWTTEANHLGNVAYRTGKKIEWDWQQMRAKNAPEAAPYVKRPVYRKGWDDILKTT</sequence>
<evidence type="ECO:0000259" key="3">
    <source>
        <dbReference type="Pfam" id="PF19051"/>
    </source>
</evidence>
<evidence type="ECO:0000313" key="5">
    <source>
        <dbReference type="Proteomes" id="UP000076079"/>
    </source>
</evidence>
<dbReference type="EC" id="1.1.1.18" evidence="4"/>
<dbReference type="Pfam" id="PF19051">
    <property type="entry name" value="GFO_IDH_MocA_C2"/>
    <property type="match status" value="1"/>
</dbReference>
<proteinExistence type="predicted"/>
<dbReference type="InterPro" id="IPR000683">
    <property type="entry name" value="Gfo/Idh/MocA-like_OxRdtase_N"/>
</dbReference>
<dbReference type="InterPro" id="IPR043906">
    <property type="entry name" value="Gfo/Idh/MocA_OxRdtase_bact_C"/>
</dbReference>
<gene>
    <name evidence="4" type="primary">iolG_8</name>
    <name evidence="4" type="ORF">LuPra_02121</name>
</gene>